<dbReference type="Pfam" id="PF12833">
    <property type="entry name" value="HTH_18"/>
    <property type="match status" value="1"/>
</dbReference>
<evidence type="ECO:0000313" key="5">
    <source>
        <dbReference type="EMBL" id="NLR94481.1"/>
    </source>
</evidence>
<dbReference type="Pfam" id="PF02311">
    <property type="entry name" value="AraC_binding"/>
    <property type="match status" value="1"/>
</dbReference>
<dbReference type="Gene3D" id="1.10.10.60">
    <property type="entry name" value="Homeodomain-like"/>
    <property type="match status" value="1"/>
</dbReference>
<dbReference type="SUPFAM" id="SSF46689">
    <property type="entry name" value="Homeodomain-like"/>
    <property type="match status" value="1"/>
</dbReference>
<gene>
    <name evidence="5" type="ORF">HGP29_24970</name>
</gene>
<dbReference type="AlphaFoldDB" id="A0A7X8SQD5"/>
<protein>
    <submittedName>
        <fullName evidence="5">Helix-turn-helix domain-containing protein</fullName>
    </submittedName>
</protein>
<dbReference type="GO" id="GO:0003700">
    <property type="term" value="F:DNA-binding transcription factor activity"/>
    <property type="evidence" value="ECO:0007669"/>
    <property type="project" value="InterPro"/>
</dbReference>
<evidence type="ECO:0000313" key="6">
    <source>
        <dbReference type="Proteomes" id="UP000585050"/>
    </source>
</evidence>
<comment type="caution">
    <text evidence="5">The sequence shown here is derived from an EMBL/GenBank/DDBJ whole genome shotgun (WGS) entry which is preliminary data.</text>
</comment>
<keyword evidence="2" id="KW-0238">DNA-binding</keyword>
<dbReference type="PANTHER" id="PTHR43280:SF32">
    <property type="entry name" value="TRANSCRIPTIONAL REGULATORY PROTEIN"/>
    <property type="match status" value="1"/>
</dbReference>
<sequence length="284" mass="33207">MEKIPNIPFKTQKAQMGIELIPLNDLIQRLKNTTDHNPYKPHKINFFMLYVITNGNGTHQVDLNKYELKRGSVLKIAKGQIHAFTEDQDYNGYCIVLTEDFLLRYFSASSIYAISHFYNYHISPPLVKDVPINDFFIEHFTKEFNQGNNYLKLDILAKILEIFLLRLERSVHSKTPLEANKKQFILFSEFKDLVDQEYAKTRNVKDYAKLLSISTKHLNTIVKEFTKNTAKSFIDQYVILEIKRTLLSSDISLKEVAFKVGFDEITNFTKFFKKHTGITPKDYK</sequence>
<dbReference type="GO" id="GO:0043565">
    <property type="term" value="F:sequence-specific DNA binding"/>
    <property type="evidence" value="ECO:0007669"/>
    <property type="project" value="InterPro"/>
</dbReference>
<dbReference type="InterPro" id="IPR009057">
    <property type="entry name" value="Homeodomain-like_sf"/>
</dbReference>
<keyword evidence="3" id="KW-0804">Transcription</keyword>
<dbReference type="InterPro" id="IPR018060">
    <property type="entry name" value="HTH_AraC"/>
</dbReference>
<reference evidence="5 6" key="1">
    <citation type="submission" date="2020-04" db="EMBL/GenBank/DDBJ databases">
        <title>Flammeovirga sp. SR4, a novel species isolated from seawater.</title>
        <authorList>
            <person name="Wang X."/>
        </authorList>
    </citation>
    <scope>NUCLEOTIDE SEQUENCE [LARGE SCALE GENOMIC DNA]</scope>
    <source>
        <strain evidence="5 6">SR4</strain>
    </source>
</reference>
<organism evidence="5 6">
    <name type="scientific">Flammeovirga agarivorans</name>
    <dbReference type="NCBI Taxonomy" id="2726742"/>
    <lineage>
        <taxon>Bacteria</taxon>
        <taxon>Pseudomonadati</taxon>
        <taxon>Bacteroidota</taxon>
        <taxon>Cytophagia</taxon>
        <taxon>Cytophagales</taxon>
        <taxon>Flammeovirgaceae</taxon>
        <taxon>Flammeovirga</taxon>
    </lineage>
</organism>
<dbReference type="InterPro" id="IPR003313">
    <property type="entry name" value="AraC-bd"/>
</dbReference>
<evidence type="ECO:0000259" key="4">
    <source>
        <dbReference type="PROSITE" id="PS01124"/>
    </source>
</evidence>
<dbReference type="PRINTS" id="PR00032">
    <property type="entry name" value="HTHARAC"/>
</dbReference>
<keyword evidence="1" id="KW-0805">Transcription regulation</keyword>
<dbReference type="EMBL" id="JABAIL010000012">
    <property type="protein sequence ID" value="NLR94481.1"/>
    <property type="molecule type" value="Genomic_DNA"/>
</dbReference>
<dbReference type="Proteomes" id="UP000585050">
    <property type="component" value="Unassembled WGS sequence"/>
</dbReference>
<dbReference type="SMART" id="SM00342">
    <property type="entry name" value="HTH_ARAC"/>
    <property type="match status" value="1"/>
</dbReference>
<dbReference type="SUPFAM" id="SSF51215">
    <property type="entry name" value="Regulatory protein AraC"/>
    <property type="match status" value="1"/>
</dbReference>
<dbReference type="InterPro" id="IPR037923">
    <property type="entry name" value="HTH-like"/>
</dbReference>
<proteinExistence type="predicted"/>
<evidence type="ECO:0000256" key="3">
    <source>
        <dbReference type="ARBA" id="ARBA00023163"/>
    </source>
</evidence>
<dbReference type="PANTHER" id="PTHR43280">
    <property type="entry name" value="ARAC-FAMILY TRANSCRIPTIONAL REGULATOR"/>
    <property type="match status" value="1"/>
</dbReference>
<accession>A0A7X8SQD5</accession>
<feature type="domain" description="HTH araC/xylS-type" evidence="4">
    <location>
        <begin position="188"/>
        <end position="284"/>
    </location>
</feature>
<evidence type="ECO:0000256" key="2">
    <source>
        <dbReference type="ARBA" id="ARBA00023125"/>
    </source>
</evidence>
<dbReference type="InterPro" id="IPR020449">
    <property type="entry name" value="Tscrpt_reg_AraC-type_HTH"/>
</dbReference>
<dbReference type="PROSITE" id="PS01124">
    <property type="entry name" value="HTH_ARAC_FAMILY_2"/>
    <property type="match status" value="1"/>
</dbReference>
<name>A0A7X8SQD5_9BACT</name>
<evidence type="ECO:0000256" key="1">
    <source>
        <dbReference type="ARBA" id="ARBA00023015"/>
    </source>
</evidence>
<keyword evidence="6" id="KW-1185">Reference proteome</keyword>